<protein>
    <submittedName>
        <fullName evidence="1">Uncharacterized protein YidB (DUF937 family)</fullName>
    </submittedName>
</protein>
<dbReference type="InterPro" id="IPR027405">
    <property type="entry name" value="YidB-like"/>
</dbReference>
<evidence type="ECO:0000313" key="2">
    <source>
        <dbReference type="Proteomes" id="UP000249364"/>
    </source>
</evidence>
<accession>A0A2W7R680</accession>
<dbReference type="EMBL" id="QKZQ01000004">
    <property type="protein sequence ID" value="PZX46165.1"/>
    <property type="molecule type" value="Genomic_DNA"/>
</dbReference>
<dbReference type="RefSeq" id="WP_071468658.1">
    <property type="nucleotide sequence ID" value="NZ_MEHT01000007.1"/>
</dbReference>
<dbReference type="Gene3D" id="1.10.10.690">
    <property type="entry name" value="YidB-like"/>
    <property type="match status" value="1"/>
</dbReference>
<proteinExistence type="predicted"/>
<evidence type="ECO:0000313" key="1">
    <source>
        <dbReference type="EMBL" id="PZX46165.1"/>
    </source>
</evidence>
<sequence length="145" mass="14283">MSLLKTLAGAVLSGAGGQAGLAAIVMQNPKLMQATMGLLSKDSPIGGLPGLVSNFQSAGLGEAVASWLGAGPNQPVSGEEVQTALGASVIDQLAAQARMTPAEASAALSKALPAMIDKLTPKGAAGALDMGQVQSMLGGFLKGRL</sequence>
<organism evidence="1 2">
    <name type="scientific">Roseinatronobacter thiooxidans</name>
    <dbReference type="NCBI Taxonomy" id="121821"/>
    <lineage>
        <taxon>Bacteria</taxon>
        <taxon>Pseudomonadati</taxon>
        <taxon>Pseudomonadota</taxon>
        <taxon>Alphaproteobacteria</taxon>
        <taxon>Rhodobacterales</taxon>
        <taxon>Paracoccaceae</taxon>
        <taxon>Roseinatronobacter</taxon>
    </lineage>
</organism>
<reference evidence="1 2" key="1">
    <citation type="submission" date="2018-06" db="EMBL/GenBank/DDBJ databases">
        <title>Genomic Encyclopedia of Archaeal and Bacterial Type Strains, Phase II (KMG-II): from individual species to whole genera.</title>
        <authorList>
            <person name="Goeker M."/>
        </authorList>
    </citation>
    <scope>NUCLEOTIDE SEQUENCE [LARGE SCALE GENOMIC DNA]</scope>
    <source>
        <strain evidence="1 2">DSM 13087</strain>
    </source>
</reference>
<dbReference type="SUPFAM" id="SSF140804">
    <property type="entry name" value="YidB-like"/>
    <property type="match status" value="1"/>
</dbReference>
<comment type="caution">
    <text evidence="1">The sequence shown here is derived from an EMBL/GenBank/DDBJ whole genome shotgun (WGS) entry which is preliminary data.</text>
</comment>
<dbReference type="Proteomes" id="UP000249364">
    <property type="component" value="Unassembled WGS sequence"/>
</dbReference>
<name>A0A2W7R680_9RHOB</name>
<dbReference type="AlphaFoldDB" id="A0A2W7R680"/>
<dbReference type="InterPro" id="IPR045372">
    <property type="entry name" value="YidB"/>
</dbReference>
<dbReference type="Pfam" id="PF20159">
    <property type="entry name" value="YidB"/>
    <property type="match status" value="1"/>
</dbReference>
<dbReference type="STRING" id="121821.GCA_001870675_01947"/>
<gene>
    <name evidence="1" type="ORF">LY56_01136</name>
</gene>
<keyword evidence="2" id="KW-1185">Reference proteome</keyword>